<keyword evidence="2 7" id="KW-0808">Transferase</keyword>
<evidence type="ECO:0000256" key="3">
    <source>
        <dbReference type="ARBA" id="ARBA00047960"/>
    </source>
</evidence>
<dbReference type="InterPro" id="IPR010987">
    <property type="entry name" value="Glutathione-S-Trfase_C-like"/>
</dbReference>
<dbReference type="PROSITE" id="PS50404">
    <property type="entry name" value="GST_NTER"/>
    <property type="match status" value="1"/>
</dbReference>
<organism evidence="7">
    <name type="scientific">Populus euphratica</name>
    <name type="common">Euphrates poplar</name>
    <dbReference type="NCBI Taxonomy" id="75702"/>
    <lineage>
        <taxon>Eukaryota</taxon>
        <taxon>Viridiplantae</taxon>
        <taxon>Streptophyta</taxon>
        <taxon>Embryophyta</taxon>
        <taxon>Tracheophyta</taxon>
        <taxon>Spermatophyta</taxon>
        <taxon>Magnoliopsida</taxon>
        <taxon>eudicotyledons</taxon>
        <taxon>Gunneridae</taxon>
        <taxon>Pentapetalae</taxon>
        <taxon>rosids</taxon>
        <taxon>fabids</taxon>
        <taxon>Malpighiales</taxon>
        <taxon>Salicaceae</taxon>
        <taxon>Saliceae</taxon>
        <taxon>Populus</taxon>
    </lineage>
</organism>
<dbReference type="Gene3D" id="1.20.1050.10">
    <property type="match status" value="1"/>
</dbReference>
<dbReference type="InterPro" id="IPR036282">
    <property type="entry name" value="Glutathione-S-Trfase_C_sf"/>
</dbReference>
<evidence type="ECO:0000256" key="2">
    <source>
        <dbReference type="ARBA" id="ARBA00022679"/>
    </source>
</evidence>
<dbReference type="SUPFAM" id="SSF47616">
    <property type="entry name" value="GST C-terminal domain-like"/>
    <property type="match status" value="1"/>
</dbReference>
<reference evidence="7" key="1">
    <citation type="submission" date="2015-11" db="EMBL/GenBank/DDBJ databases">
        <title>Function and Structural Profiles of GST Gene Family from Three Populus Species Revealed the Sequence-function Decoupling of Orthologous Genes.</title>
        <authorList>
            <person name="Yang Q."/>
        </authorList>
    </citation>
    <scope>NUCLEOTIDE SEQUENCE</scope>
</reference>
<dbReference type="EC" id="2.5.1.18" evidence="1"/>
<sequence length="219" mass="24993">MAEEVTLLDFWASPFGMRVRIALAEKGVKYEYSEQDLRDKSALLLQMNPVYKKIPVLVHRGKPVCESLIIVQYIDDVWRDKAPLLPSDPYERAQSMFWADFIDKKIHDLSRKIWTTKGEELEAAKKGFFECLKLLEGELGEKPYFGGETLGYVDIAFLPFCCGFSTYETIGNFSIEAQCPKIIAWANRCLQKESVAKSLAEPGKVHELVLEIRKSLGFD</sequence>
<evidence type="ECO:0000313" key="7">
    <source>
        <dbReference type="EMBL" id="ANO39950.1"/>
    </source>
</evidence>
<evidence type="ECO:0000256" key="1">
    <source>
        <dbReference type="ARBA" id="ARBA00012452"/>
    </source>
</evidence>
<protein>
    <recommendedName>
        <fullName evidence="1">glutathione transferase</fullName>
        <ecNumber evidence="1">2.5.1.18</ecNumber>
    </recommendedName>
</protein>
<dbReference type="InterPro" id="IPR040079">
    <property type="entry name" value="Glutathione_S-Trfase"/>
</dbReference>
<dbReference type="InterPro" id="IPR045074">
    <property type="entry name" value="GST_C_Tau"/>
</dbReference>
<dbReference type="SFLD" id="SFLDG01152">
    <property type="entry name" value="Main.3:_Omega-_and_Tau-like"/>
    <property type="match status" value="1"/>
</dbReference>
<name>A0A193KWU0_POPEU</name>
<dbReference type="FunFam" id="3.40.30.10:FF:000014">
    <property type="entry name" value="Tau class glutathione S-transferase"/>
    <property type="match status" value="1"/>
</dbReference>
<dbReference type="SFLD" id="SFLDG00358">
    <property type="entry name" value="Main_(cytGST)"/>
    <property type="match status" value="1"/>
</dbReference>
<dbReference type="InterPro" id="IPR004046">
    <property type="entry name" value="GST_C"/>
</dbReference>
<comment type="similarity">
    <text evidence="4">Belongs to the GST superfamily.</text>
</comment>
<dbReference type="Pfam" id="PF02798">
    <property type="entry name" value="GST_N"/>
    <property type="match status" value="1"/>
</dbReference>
<dbReference type="PANTHER" id="PTHR11260:SF781">
    <property type="entry name" value="GLUTATHIONE S-TRANSFERASE U19"/>
    <property type="match status" value="1"/>
</dbReference>
<dbReference type="Pfam" id="PF00043">
    <property type="entry name" value="GST_C"/>
    <property type="match status" value="1"/>
</dbReference>
<dbReference type="PANTHER" id="PTHR11260">
    <property type="entry name" value="GLUTATHIONE S-TRANSFERASE, GST, SUPERFAMILY, GST DOMAIN CONTAINING"/>
    <property type="match status" value="1"/>
</dbReference>
<dbReference type="Gene3D" id="3.40.30.10">
    <property type="entry name" value="Glutaredoxin"/>
    <property type="match status" value="1"/>
</dbReference>
<feature type="domain" description="GST N-terminal" evidence="5">
    <location>
        <begin position="3"/>
        <end position="82"/>
    </location>
</feature>
<feature type="domain" description="GST C-terminal" evidence="6">
    <location>
        <begin position="88"/>
        <end position="216"/>
    </location>
</feature>
<dbReference type="CDD" id="cd03185">
    <property type="entry name" value="GST_C_Tau"/>
    <property type="match status" value="1"/>
</dbReference>
<dbReference type="CDD" id="cd03058">
    <property type="entry name" value="GST_N_Tau"/>
    <property type="match status" value="1"/>
</dbReference>
<proteinExistence type="evidence at transcript level"/>
<dbReference type="InterPro" id="IPR045073">
    <property type="entry name" value="Omega/Tau-like"/>
</dbReference>
<comment type="catalytic activity">
    <reaction evidence="3">
        <text>RX + glutathione = an S-substituted glutathione + a halide anion + H(+)</text>
        <dbReference type="Rhea" id="RHEA:16437"/>
        <dbReference type="ChEBI" id="CHEBI:15378"/>
        <dbReference type="ChEBI" id="CHEBI:16042"/>
        <dbReference type="ChEBI" id="CHEBI:17792"/>
        <dbReference type="ChEBI" id="CHEBI:57925"/>
        <dbReference type="ChEBI" id="CHEBI:90779"/>
        <dbReference type="EC" id="2.5.1.18"/>
    </reaction>
</comment>
<dbReference type="PROSITE" id="PS50405">
    <property type="entry name" value="GST_CTER"/>
    <property type="match status" value="1"/>
</dbReference>
<evidence type="ECO:0000256" key="4">
    <source>
        <dbReference type="RuleBase" id="RU003494"/>
    </source>
</evidence>
<accession>A0A193KWU0</accession>
<dbReference type="GO" id="GO:0005737">
    <property type="term" value="C:cytoplasm"/>
    <property type="evidence" value="ECO:0007669"/>
    <property type="project" value="TreeGrafter"/>
</dbReference>
<dbReference type="AlphaFoldDB" id="A0A193KWU0"/>
<dbReference type="SFLD" id="SFLDS00019">
    <property type="entry name" value="Glutathione_Transferase_(cytos"/>
    <property type="match status" value="1"/>
</dbReference>
<dbReference type="GO" id="GO:0006749">
    <property type="term" value="P:glutathione metabolic process"/>
    <property type="evidence" value="ECO:0007669"/>
    <property type="project" value="InterPro"/>
</dbReference>
<dbReference type="InterPro" id="IPR004045">
    <property type="entry name" value="Glutathione_S-Trfase_N"/>
</dbReference>
<evidence type="ECO:0000259" key="6">
    <source>
        <dbReference type="PROSITE" id="PS50405"/>
    </source>
</evidence>
<evidence type="ECO:0000259" key="5">
    <source>
        <dbReference type="PROSITE" id="PS50404"/>
    </source>
</evidence>
<dbReference type="SUPFAM" id="SSF52833">
    <property type="entry name" value="Thioredoxin-like"/>
    <property type="match status" value="1"/>
</dbReference>
<dbReference type="FunFam" id="1.20.1050.10:FF:000018">
    <property type="entry name" value="Glutathione S-transferase U20"/>
    <property type="match status" value="1"/>
</dbReference>
<dbReference type="GO" id="GO:0004364">
    <property type="term" value="F:glutathione transferase activity"/>
    <property type="evidence" value="ECO:0007669"/>
    <property type="project" value="UniProtKB-EC"/>
</dbReference>
<dbReference type="EMBL" id="KU170245">
    <property type="protein sequence ID" value="ANO39950.1"/>
    <property type="molecule type" value="mRNA"/>
</dbReference>
<dbReference type="InterPro" id="IPR036249">
    <property type="entry name" value="Thioredoxin-like_sf"/>
</dbReference>